<evidence type="ECO:0000313" key="2">
    <source>
        <dbReference type="EMBL" id="PKY70135.1"/>
    </source>
</evidence>
<dbReference type="RefSeq" id="WP_101672540.1">
    <property type="nucleotide sequence ID" value="NZ_PKGO01000006.1"/>
</dbReference>
<comment type="caution">
    <text evidence="2">The sequence shown here is derived from an EMBL/GenBank/DDBJ whole genome shotgun (WGS) entry which is preliminary data.</text>
</comment>
<name>A0A2I1IG88_9MICO</name>
<sequence length="148" mass="15670">MNVTEANRYIPALNRIVEGLTMLASAIEEAAWESFEDHPGMSGVRPIAAAQLAQPALEAAAEEYEANHQQLAPPQAPALAPAPAPTLTPEVVQVSLEQVRTVLARLSQAGHTAQVRELIQEAGAAKLSEVDPSKFGQLMQQAEAIADA</sequence>
<organism evidence="2 3">
    <name type="scientific">Brevibacterium ravenspurgense</name>
    <dbReference type="NCBI Taxonomy" id="479117"/>
    <lineage>
        <taxon>Bacteria</taxon>
        <taxon>Bacillati</taxon>
        <taxon>Actinomycetota</taxon>
        <taxon>Actinomycetes</taxon>
        <taxon>Micrococcales</taxon>
        <taxon>Brevibacteriaceae</taxon>
        <taxon>Brevibacterium</taxon>
    </lineage>
</organism>
<protein>
    <recommendedName>
        <fullName evidence="4">rRNA biogenesis protein rrp5</fullName>
    </recommendedName>
</protein>
<feature type="region of interest" description="Disordered" evidence="1">
    <location>
        <begin position="59"/>
        <end position="84"/>
    </location>
</feature>
<reference evidence="2 3" key="1">
    <citation type="submission" date="2017-12" db="EMBL/GenBank/DDBJ databases">
        <title>Phylogenetic diversity of female urinary microbiome.</title>
        <authorList>
            <person name="Thomas-White K."/>
            <person name="Wolfe A.J."/>
        </authorList>
    </citation>
    <scope>NUCLEOTIDE SEQUENCE [LARGE SCALE GENOMIC DNA]</scope>
    <source>
        <strain evidence="2 3">UMB0426</strain>
    </source>
</reference>
<gene>
    <name evidence="2" type="ORF">CYJ40_07055</name>
</gene>
<proteinExistence type="predicted"/>
<dbReference type="EMBL" id="PKGO01000006">
    <property type="protein sequence ID" value="PKY70135.1"/>
    <property type="molecule type" value="Genomic_DNA"/>
</dbReference>
<evidence type="ECO:0000256" key="1">
    <source>
        <dbReference type="SAM" id="MobiDB-lite"/>
    </source>
</evidence>
<accession>A0A2I1IG88</accession>
<dbReference type="AlphaFoldDB" id="A0A2I1IG88"/>
<evidence type="ECO:0000313" key="3">
    <source>
        <dbReference type="Proteomes" id="UP000242755"/>
    </source>
</evidence>
<evidence type="ECO:0008006" key="4">
    <source>
        <dbReference type="Google" id="ProtNLM"/>
    </source>
</evidence>
<dbReference type="Proteomes" id="UP000242755">
    <property type="component" value="Unassembled WGS sequence"/>
</dbReference>
<feature type="compositionally biased region" description="Pro residues" evidence="1">
    <location>
        <begin position="74"/>
        <end position="84"/>
    </location>
</feature>